<dbReference type="InterPro" id="IPR001296">
    <property type="entry name" value="Glyco_trans_1"/>
</dbReference>
<dbReference type="SUPFAM" id="SSF53448">
    <property type="entry name" value="Nucleotide-diphospho-sugar transferases"/>
    <property type="match status" value="1"/>
</dbReference>
<keyword evidence="2 7" id="KW-0328">Glycosyltransferase</keyword>
<dbReference type="Pfam" id="PF00535">
    <property type="entry name" value="Glycos_transf_2"/>
    <property type="match status" value="1"/>
</dbReference>
<accession>A0ABV8MX05</accession>
<dbReference type="InterPro" id="IPR029044">
    <property type="entry name" value="Nucleotide-diphossugar_trans"/>
</dbReference>
<protein>
    <submittedName>
        <fullName evidence="7">Glycosyltransferase</fullName>
        <ecNumber evidence="7">2.4.-.-</ecNumber>
    </submittedName>
</protein>
<dbReference type="RefSeq" id="WP_378168386.1">
    <property type="nucleotide sequence ID" value="NZ_JBHSBU010000002.1"/>
</dbReference>
<dbReference type="Gene3D" id="3.40.50.11090">
    <property type="match status" value="1"/>
</dbReference>
<keyword evidence="8" id="KW-1185">Reference proteome</keyword>
<feature type="domain" description="Glycosyl transferase family 1" evidence="5">
    <location>
        <begin position="641"/>
        <end position="725"/>
    </location>
</feature>
<dbReference type="PANTHER" id="PTHR43179:SF12">
    <property type="entry name" value="GALACTOFURANOSYLTRANSFERASE GLFT2"/>
    <property type="match status" value="1"/>
</dbReference>
<gene>
    <name evidence="7" type="ORF">ACFOW7_21030</name>
</gene>
<sequence>MTLEYAPESRPERALNNLALALEKQGGEIARLRGELNRLTAEREQQVGALSQQLHQTQMALELYRNRRVVRWVDRLKGWLKPAPPQPTAAVAAQPAAVAVATDVTDRTDIIVCVHNALDDVQRCLRSVLQHTTPVYRLIVVDDGSAAPTRDWLARFCSSQSITLIRNEQAGGYTLAANQGMRASQGRYVVLLNSDTLVSAGWLERLHFAAEVRGERTGIVGPLSNTASWQSIPEIEHEGDWATNPLPDGVQLAQWSDWVALRSGRIYPILPFLNGFCLLIKRSLIDTIGYFDEEHFGRGYGEENDYCLRAQAAGFQLVLADDCYVYHAQSKSYSHERRKPLAEAAGQALVAKHGAPVIEAGVAVCRDGLALLGLRQRARRLLERQRQVETARARWEGRRVLIILPVQHAGGGANIVLAEALALQEMGVDVRLVNQYINRSAFERSYPDLHLPVIYIDSEDELLVHARHADAVVATVYYSAYWVKRLGELLPHLTLGYYIQDYEPYFFPEGSPDYVRARQSYQLDPRIKLFTKTCWNRDELQKQTNMVAQTLGIDFDADLYRPGQRHLPHYPHGPVRICAMVRPTSPRRSPMLTMRVLRAISQRFGAAVEIVIFGVAHDDPALATYPTDFDFNCHGVCDRLTLVRLFREVDIFADFSSFQAMGLTALEAMGCGAAVLVPQAGGAGEFARDHHNALLVDTSDEDACIAALARIVEDHALRQRLQRQAVIDVAGLDPTGPAYRMLEVLFGEEAAR</sequence>
<dbReference type="Proteomes" id="UP001595791">
    <property type="component" value="Unassembled WGS sequence"/>
</dbReference>
<dbReference type="InterPro" id="IPR001173">
    <property type="entry name" value="Glyco_trans_2-like"/>
</dbReference>
<keyword evidence="4" id="KW-0175">Coiled coil</keyword>
<evidence type="ECO:0000256" key="2">
    <source>
        <dbReference type="ARBA" id="ARBA00022676"/>
    </source>
</evidence>
<dbReference type="SUPFAM" id="SSF53756">
    <property type="entry name" value="UDP-Glycosyltransferase/glycogen phosphorylase"/>
    <property type="match status" value="1"/>
</dbReference>
<reference evidence="8" key="1">
    <citation type="journal article" date="2019" name="Int. J. Syst. Evol. Microbiol.">
        <title>The Global Catalogue of Microorganisms (GCM) 10K type strain sequencing project: providing services to taxonomists for standard genome sequencing and annotation.</title>
        <authorList>
            <consortium name="The Broad Institute Genomics Platform"/>
            <consortium name="The Broad Institute Genome Sequencing Center for Infectious Disease"/>
            <person name="Wu L."/>
            <person name="Ma J."/>
        </authorList>
    </citation>
    <scope>NUCLEOTIDE SEQUENCE [LARGE SCALE GENOMIC DNA]</scope>
    <source>
        <strain evidence="8">LMG 29894</strain>
    </source>
</reference>
<name>A0ABV8MX05_9NEIS</name>
<dbReference type="Gene3D" id="3.40.50.2000">
    <property type="entry name" value="Glycogen Phosphorylase B"/>
    <property type="match status" value="1"/>
</dbReference>
<evidence type="ECO:0000259" key="6">
    <source>
        <dbReference type="Pfam" id="PF00535"/>
    </source>
</evidence>
<dbReference type="CDD" id="cd03801">
    <property type="entry name" value="GT4_PimA-like"/>
    <property type="match status" value="1"/>
</dbReference>
<evidence type="ECO:0000256" key="4">
    <source>
        <dbReference type="SAM" id="Coils"/>
    </source>
</evidence>
<dbReference type="EMBL" id="JBHSBU010000002">
    <property type="protein sequence ID" value="MFC4161826.1"/>
    <property type="molecule type" value="Genomic_DNA"/>
</dbReference>
<proteinExistence type="inferred from homology"/>
<feature type="coiled-coil region" evidence="4">
    <location>
        <begin position="22"/>
        <end position="49"/>
    </location>
</feature>
<evidence type="ECO:0000313" key="8">
    <source>
        <dbReference type="Proteomes" id="UP001595791"/>
    </source>
</evidence>
<organism evidence="7 8">
    <name type="scientific">Chitinimonas lacunae</name>
    <dbReference type="NCBI Taxonomy" id="1963018"/>
    <lineage>
        <taxon>Bacteria</taxon>
        <taxon>Pseudomonadati</taxon>
        <taxon>Pseudomonadota</taxon>
        <taxon>Betaproteobacteria</taxon>
        <taxon>Neisseriales</taxon>
        <taxon>Chitinibacteraceae</taxon>
        <taxon>Chitinimonas</taxon>
    </lineage>
</organism>
<comment type="caution">
    <text evidence="7">The sequence shown here is derived from an EMBL/GenBank/DDBJ whole genome shotgun (WGS) entry which is preliminary data.</text>
</comment>
<dbReference type="CDD" id="cd04186">
    <property type="entry name" value="GT_2_like_c"/>
    <property type="match status" value="1"/>
</dbReference>
<evidence type="ECO:0000259" key="5">
    <source>
        <dbReference type="Pfam" id="PF00534"/>
    </source>
</evidence>
<dbReference type="EC" id="2.4.-.-" evidence="7"/>
<dbReference type="PANTHER" id="PTHR43179">
    <property type="entry name" value="RHAMNOSYLTRANSFERASE WBBL"/>
    <property type="match status" value="1"/>
</dbReference>
<dbReference type="GO" id="GO:0016757">
    <property type="term" value="F:glycosyltransferase activity"/>
    <property type="evidence" value="ECO:0007669"/>
    <property type="project" value="UniProtKB-KW"/>
</dbReference>
<comment type="similarity">
    <text evidence="1">Belongs to the glycosyltransferase 2 family.</text>
</comment>
<evidence type="ECO:0000256" key="1">
    <source>
        <dbReference type="ARBA" id="ARBA00006739"/>
    </source>
</evidence>
<dbReference type="Gene3D" id="3.90.550.10">
    <property type="entry name" value="Spore Coat Polysaccharide Biosynthesis Protein SpsA, Chain A"/>
    <property type="match status" value="1"/>
</dbReference>
<evidence type="ECO:0000313" key="7">
    <source>
        <dbReference type="EMBL" id="MFC4161826.1"/>
    </source>
</evidence>
<dbReference type="Pfam" id="PF00534">
    <property type="entry name" value="Glycos_transf_1"/>
    <property type="match status" value="1"/>
</dbReference>
<keyword evidence="3 7" id="KW-0808">Transferase</keyword>
<evidence type="ECO:0000256" key="3">
    <source>
        <dbReference type="ARBA" id="ARBA00022679"/>
    </source>
</evidence>
<feature type="domain" description="Glycosyltransferase 2-like" evidence="6">
    <location>
        <begin position="110"/>
        <end position="286"/>
    </location>
</feature>